<organism evidence="2 3">
    <name type="scientific">Thalassorhabdus alkalitolerans</name>
    <dbReference type="NCBI Taxonomy" id="2282697"/>
    <lineage>
        <taxon>Bacteria</taxon>
        <taxon>Bacillati</taxon>
        <taxon>Bacillota</taxon>
        <taxon>Bacilli</taxon>
        <taxon>Bacillales</taxon>
        <taxon>Bacillaceae</taxon>
        <taxon>Thalassorhabdus</taxon>
    </lineage>
</organism>
<protein>
    <submittedName>
        <fullName evidence="2">Chemotaxis protein CheW</fullName>
    </submittedName>
</protein>
<keyword evidence="3" id="KW-1185">Reference proteome</keyword>
<dbReference type="Gene3D" id="2.30.30.40">
    <property type="entry name" value="SH3 Domains"/>
    <property type="match status" value="1"/>
</dbReference>
<dbReference type="PROSITE" id="PS50851">
    <property type="entry name" value="CHEW"/>
    <property type="match status" value="1"/>
</dbReference>
<name>A0ABW0YMJ6_9BACI</name>
<dbReference type="InterPro" id="IPR002545">
    <property type="entry name" value="CheW-lke_dom"/>
</dbReference>
<evidence type="ECO:0000313" key="3">
    <source>
        <dbReference type="Proteomes" id="UP001596142"/>
    </source>
</evidence>
<dbReference type="PANTHER" id="PTHR22617:SF23">
    <property type="entry name" value="CHEMOTAXIS PROTEIN CHEW"/>
    <property type="match status" value="1"/>
</dbReference>
<dbReference type="InterPro" id="IPR039315">
    <property type="entry name" value="CheW"/>
</dbReference>
<dbReference type="SUPFAM" id="SSF50341">
    <property type="entry name" value="CheW-like"/>
    <property type="match status" value="1"/>
</dbReference>
<proteinExistence type="predicted"/>
<dbReference type="SMART" id="SM00260">
    <property type="entry name" value="CheW"/>
    <property type="match status" value="1"/>
</dbReference>
<comment type="caution">
    <text evidence="2">The sequence shown here is derived from an EMBL/GenBank/DDBJ whole genome shotgun (WGS) entry which is preliminary data.</text>
</comment>
<sequence>MTTETDNDQLKMIIFQLGQEEYAINVTYVQSIERMQNVTRIPGVQSFIIGVMNLRGVITPVIDLRKRFGLEEKHADESTRILMITLEEIEAGLVVDGANDVLDIPVDRIESPPEIIGGVKEDYLEGIVNLDGRFLTLLHLEKVLSE</sequence>
<dbReference type="CDD" id="cd00732">
    <property type="entry name" value="CheW"/>
    <property type="match status" value="1"/>
</dbReference>
<dbReference type="Proteomes" id="UP001596142">
    <property type="component" value="Unassembled WGS sequence"/>
</dbReference>
<evidence type="ECO:0000259" key="1">
    <source>
        <dbReference type="PROSITE" id="PS50851"/>
    </source>
</evidence>
<dbReference type="Gene3D" id="2.40.50.180">
    <property type="entry name" value="CheA-289, Domain 4"/>
    <property type="match status" value="1"/>
</dbReference>
<dbReference type="InterPro" id="IPR036061">
    <property type="entry name" value="CheW-like_dom_sf"/>
</dbReference>
<reference evidence="3" key="1">
    <citation type="journal article" date="2019" name="Int. J. Syst. Evol. Microbiol.">
        <title>The Global Catalogue of Microorganisms (GCM) 10K type strain sequencing project: providing services to taxonomists for standard genome sequencing and annotation.</title>
        <authorList>
            <consortium name="The Broad Institute Genomics Platform"/>
            <consortium name="The Broad Institute Genome Sequencing Center for Infectious Disease"/>
            <person name="Wu L."/>
            <person name="Ma J."/>
        </authorList>
    </citation>
    <scope>NUCLEOTIDE SEQUENCE [LARGE SCALE GENOMIC DNA]</scope>
    <source>
        <strain evidence="3">CECT 7184</strain>
    </source>
</reference>
<dbReference type="Pfam" id="PF01584">
    <property type="entry name" value="CheW"/>
    <property type="match status" value="1"/>
</dbReference>
<gene>
    <name evidence="2" type="ORF">ACFPU1_07590</name>
</gene>
<evidence type="ECO:0000313" key="2">
    <source>
        <dbReference type="EMBL" id="MFC5712640.1"/>
    </source>
</evidence>
<accession>A0ABW0YMJ6</accession>
<dbReference type="PANTHER" id="PTHR22617">
    <property type="entry name" value="CHEMOTAXIS SENSOR HISTIDINE KINASE-RELATED"/>
    <property type="match status" value="1"/>
</dbReference>
<dbReference type="EMBL" id="JBHSOZ010000003">
    <property type="protein sequence ID" value="MFC5712640.1"/>
    <property type="molecule type" value="Genomic_DNA"/>
</dbReference>
<dbReference type="RefSeq" id="WP_054635043.1">
    <property type="nucleotide sequence ID" value="NZ_JBHSOZ010000003.1"/>
</dbReference>
<feature type="domain" description="CheW-like" evidence="1">
    <location>
        <begin position="9"/>
        <end position="146"/>
    </location>
</feature>